<reference evidence="4 5" key="1">
    <citation type="submission" date="2015-01" db="EMBL/GenBank/DDBJ databases">
        <title>The Genome Sequence of Exophiala xenobiotica CBS118157.</title>
        <authorList>
            <consortium name="The Broad Institute Genomics Platform"/>
            <person name="Cuomo C."/>
            <person name="de Hoog S."/>
            <person name="Gorbushina A."/>
            <person name="Stielow B."/>
            <person name="Teixiera M."/>
            <person name="Abouelleil A."/>
            <person name="Chapman S.B."/>
            <person name="Priest M."/>
            <person name="Young S.K."/>
            <person name="Wortman J."/>
            <person name="Nusbaum C."/>
            <person name="Birren B."/>
        </authorList>
    </citation>
    <scope>NUCLEOTIDE SEQUENCE [LARGE SCALE GENOMIC DNA]</scope>
    <source>
        <strain evidence="4 5">CBS 118157</strain>
    </source>
</reference>
<evidence type="ECO:0000313" key="4">
    <source>
        <dbReference type="EMBL" id="KIW60664.1"/>
    </source>
</evidence>
<keyword evidence="1" id="KW-0479">Metal-binding</keyword>
<feature type="domain" description="C2H2-type" evidence="3">
    <location>
        <begin position="238"/>
        <end position="269"/>
    </location>
</feature>
<sequence>MSHIENDECNVIRLTDFQMQRAEKQIAKDSWVKETDPYSIKSPSEERTTVTVSSRNLMDDGPGRGRSLSNALGGPISTVSHEQFPPLGAKAAANPNVETKSQVSTSNLINFDDPVKDMARLNISQPPMQARPRNVWNARNEAVPDESENAAGVRGWLNSVNSTTNPPSDNHSEVASLYNRKAPESVLSENFIPPSVRAADPNPAANFKRLITMPAHSIVSSTNRLEFERFWDSLRQEYVCPGEKCHRGFKTQLDFQKHLLSSAHVGGQVTCPSCLKKFATTTAWVAHCESASKKCDIRNSADFNNVMREVTGGVLGTSGFLDDGTVKYVAPEIQEW</sequence>
<dbReference type="GO" id="GO:0008270">
    <property type="term" value="F:zinc ion binding"/>
    <property type="evidence" value="ECO:0007669"/>
    <property type="project" value="UniProtKB-KW"/>
</dbReference>
<name>A0A0D2FKI5_9EURO</name>
<proteinExistence type="predicted"/>
<accession>A0A0D2FKI5</accession>
<dbReference type="InterPro" id="IPR013087">
    <property type="entry name" value="Znf_C2H2_type"/>
</dbReference>
<dbReference type="GeneID" id="25322773"/>
<dbReference type="EMBL" id="KN847317">
    <property type="protein sequence ID" value="KIW60664.1"/>
    <property type="molecule type" value="Genomic_DNA"/>
</dbReference>
<feature type="region of interest" description="Disordered" evidence="2">
    <location>
        <begin position="36"/>
        <end position="75"/>
    </location>
</feature>
<dbReference type="HOGENOM" id="CLU_031491_0_0_1"/>
<dbReference type="PROSITE" id="PS50157">
    <property type="entry name" value="ZINC_FINGER_C2H2_2"/>
    <property type="match status" value="1"/>
</dbReference>
<keyword evidence="1" id="KW-0863">Zinc-finger</keyword>
<organism evidence="4 5">
    <name type="scientific">Exophiala xenobiotica</name>
    <dbReference type="NCBI Taxonomy" id="348802"/>
    <lineage>
        <taxon>Eukaryota</taxon>
        <taxon>Fungi</taxon>
        <taxon>Dikarya</taxon>
        <taxon>Ascomycota</taxon>
        <taxon>Pezizomycotina</taxon>
        <taxon>Eurotiomycetes</taxon>
        <taxon>Chaetothyriomycetidae</taxon>
        <taxon>Chaetothyriales</taxon>
        <taxon>Herpotrichiellaceae</taxon>
        <taxon>Exophiala</taxon>
    </lineage>
</organism>
<evidence type="ECO:0000313" key="5">
    <source>
        <dbReference type="Proteomes" id="UP000054342"/>
    </source>
</evidence>
<dbReference type="RefSeq" id="XP_013321248.1">
    <property type="nucleotide sequence ID" value="XM_013465794.1"/>
</dbReference>
<dbReference type="AlphaFoldDB" id="A0A0D2FKI5"/>
<dbReference type="PROSITE" id="PS00028">
    <property type="entry name" value="ZINC_FINGER_C2H2_1"/>
    <property type="match status" value="1"/>
</dbReference>
<keyword evidence="1" id="KW-0862">Zinc</keyword>
<keyword evidence="5" id="KW-1185">Reference proteome</keyword>
<dbReference type="Proteomes" id="UP000054342">
    <property type="component" value="Unassembled WGS sequence"/>
</dbReference>
<evidence type="ECO:0000259" key="3">
    <source>
        <dbReference type="PROSITE" id="PS50157"/>
    </source>
</evidence>
<dbReference type="OrthoDB" id="8117402at2759"/>
<evidence type="ECO:0000256" key="2">
    <source>
        <dbReference type="SAM" id="MobiDB-lite"/>
    </source>
</evidence>
<gene>
    <name evidence="4" type="ORF">PV05_00865</name>
</gene>
<protein>
    <recommendedName>
        <fullName evidence="3">C2H2-type domain-containing protein</fullName>
    </recommendedName>
</protein>
<evidence type="ECO:0000256" key="1">
    <source>
        <dbReference type="PROSITE-ProRule" id="PRU00042"/>
    </source>
</evidence>